<dbReference type="Pfam" id="PF00158">
    <property type="entry name" value="Sigma54_activat"/>
    <property type="match status" value="1"/>
</dbReference>
<protein>
    <submittedName>
        <fullName evidence="9">Sigma-54-dependent Fis family transcriptional regulator</fullName>
    </submittedName>
</protein>
<feature type="domain" description="Response regulatory" evidence="8">
    <location>
        <begin position="3"/>
        <end position="116"/>
    </location>
</feature>
<proteinExistence type="predicted"/>
<dbReference type="RefSeq" id="WP_071314793.1">
    <property type="nucleotide sequence ID" value="NZ_MLQQ01000056.1"/>
</dbReference>
<sequence>MDKILIIDDEASICSSLSFALEDEFIVTATTDPKKGIQYVKDEEFHLCLLDLKIGNVNGIHVLEELKGIQNDLIVIMITAYGTISTSVEALQNGAYSYITKPINIDELFSTIKQALHYRKLNNQVHYLSNELEKKYRYEEIIAKSNEMDQVFSLIDKVKDVDTNVLITGESGTGKELVARAIHFSGKRKTEHIEVLNCGAIPEQLLESELFGHEKGAFTGAISSKEGKFQLSQNGTIFLDEIGDMPLSLQVKLLRVLQLKEVTPLGSNKPIKLNVRLLAATNKDLLDAVRKGEFREDLYFRLNVVEIHLPPLRKRKEDLNVLIYHFIDKMNKELQKQIKGLTPKAEARLLAYNYPGNIRELSNVIESAIVISEGPYIDIADLPPPLREFDVKTPSATTGIGAYLGLPLKTLEKEFIIETLKYNNNHKKNTAEMLGISERSLRDKLKQYKQE</sequence>
<reference evidence="9 10" key="1">
    <citation type="submission" date="2016-10" db="EMBL/GenBank/DDBJ databases">
        <title>Draft genome sequences of four alkaliphilic bacteria belonging to the Anaerobacillus genus.</title>
        <authorList>
            <person name="Bassil N.M."/>
            <person name="Lloyd J.R."/>
        </authorList>
    </citation>
    <scope>NUCLEOTIDE SEQUENCE [LARGE SCALE GENOMIC DNA]</scope>
    <source>
        <strain evidence="9 10">DSM 15340</strain>
    </source>
</reference>
<keyword evidence="1" id="KW-0547">Nucleotide-binding</keyword>
<comment type="caution">
    <text evidence="9">The sequence shown here is derived from an EMBL/GenBank/DDBJ whole genome shotgun (WGS) entry which is preliminary data.</text>
</comment>
<dbReference type="PANTHER" id="PTHR32071">
    <property type="entry name" value="TRANSCRIPTIONAL REGULATORY PROTEIN"/>
    <property type="match status" value="1"/>
</dbReference>
<dbReference type="InterPro" id="IPR058031">
    <property type="entry name" value="AAA_lid_NorR"/>
</dbReference>
<dbReference type="FunFam" id="3.40.50.300:FF:000006">
    <property type="entry name" value="DNA-binding transcriptional regulator NtrC"/>
    <property type="match status" value="1"/>
</dbReference>
<dbReference type="Gene3D" id="1.10.10.60">
    <property type="entry name" value="Homeodomain-like"/>
    <property type="match status" value="1"/>
</dbReference>
<dbReference type="OrthoDB" id="9771372at2"/>
<dbReference type="InterPro" id="IPR001789">
    <property type="entry name" value="Sig_transdc_resp-reg_receiver"/>
</dbReference>
<evidence type="ECO:0000256" key="3">
    <source>
        <dbReference type="ARBA" id="ARBA00023015"/>
    </source>
</evidence>
<accession>A0A1S2L753</accession>
<dbReference type="SUPFAM" id="SSF52540">
    <property type="entry name" value="P-loop containing nucleoside triphosphate hydrolases"/>
    <property type="match status" value="1"/>
</dbReference>
<gene>
    <name evidence="9" type="ORF">BKP35_18115</name>
</gene>
<dbReference type="AlphaFoldDB" id="A0A1S2L753"/>
<dbReference type="InterPro" id="IPR025943">
    <property type="entry name" value="Sigma_54_int_dom_ATP-bd_2"/>
</dbReference>
<evidence type="ECO:0000256" key="6">
    <source>
        <dbReference type="PROSITE-ProRule" id="PRU00169"/>
    </source>
</evidence>
<dbReference type="Gene3D" id="3.40.50.2300">
    <property type="match status" value="1"/>
</dbReference>
<keyword evidence="5" id="KW-0804">Transcription</keyword>
<keyword evidence="4" id="KW-0238">DNA-binding</keyword>
<dbReference type="InterPro" id="IPR025944">
    <property type="entry name" value="Sigma_54_int_dom_CS"/>
</dbReference>
<evidence type="ECO:0000259" key="8">
    <source>
        <dbReference type="PROSITE" id="PS50110"/>
    </source>
</evidence>
<dbReference type="InterPro" id="IPR002078">
    <property type="entry name" value="Sigma_54_int"/>
</dbReference>
<feature type="modified residue" description="4-aspartylphosphate" evidence="6">
    <location>
        <position position="51"/>
    </location>
</feature>
<evidence type="ECO:0000259" key="7">
    <source>
        <dbReference type="PROSITE" id="PS50045"/>
    </source>
</evidence>
<dbReference type="PROSITE" id="PS00688">
    <property type="entry name" value="SIGMA54_INTERACT_3"/>
    <property type="match status" value="1"/>
</dbReference>
<dbReference type="PRINTS" id="PR01590">
    <property type="entry name" value="HTHFIS"/>
</dbReference>
<dbReference type="InterPro" id="IPR011006">
    <property type="entry name" value="CheY-like_superfamily"/>
</dbReference>
<dbReference type="SMART" id="SM00448">
    <property type="entry name" value="REC"/>
    <property type="match status" value="1"/>
</dbReference>
<dbReference type="SUPFAM" id="SSF52172">
    <property type="entry name" value="CheY-like"/>
    <property type="match status" value="1"/>
</dbReference>
<name>A0A1S2L753_9BACI</name>
<dbReference type="Pfam" id="PF25601">
    <property type="entry name" value="AAA_lid_14"/>
    <property type="match status" value="1"/>
</dbReference>
<dbReference type="Pfam" id="PF00072">
    <property type="entry name" value="Response_reg"/>
    <property type="match status" value="1"/>
</dbReference>
<keyword evidence="2" id="KW-0067">ATP-binding</keyword>
<keyword evidence="10" id="KW-1185">Reference proteome</keyword>
<keyword evidence="6" id="KW-0597">Phosphoprotein</keyword>
<dbReference type="CDD" id="cd00009">
    <property type="entry name" value="AAA"/>
    <property type="match status" value="1"/>
</dbReference>
<dbReference type="InterPro" id="IPR027417">
    <property type="entry name" value="P-loop_NTPase"/>
</dbReference>
<dbReference type="GO" id="GO:0000160">
    <property type="term" value="P:phosphorelay signal transduction system"/>
    <property type="evidence" value="ECO:0007669"/>
    <property type="project" value="InterPro"/>
</dbReference>
<dbReference type="EMBL" id="MLQQ01000056">
    <property type="protein sequence ID" value="OIJ08176.1"/>
    <property type="molecule type" value="Genomic_DNA"/>
</dbReference>
<dbReference type="Gene3D" id="3.40.50.300">
    <property type="entry name" value="P-loop containing nucleotide triphosphate hydrolases"/>
    <property type="match status" value="1"/>
</dbReference>
<dbReference type="GO" id="GO:0005524">
    <property type="term" value="F:ATP binding"/>
    <property type="evidence" value="ECO:0007669"/>
    <property type="project" value="UniProtKB-KW"/>
</dbReference>
<dbReference type="Pfam" id="PF02954">
    <property type="entry name" value="HTH_8"/>
    <property type="match status" value="1"/>
</dbReference>
<dbReference type="InterPro" id="IPR009057">
    <property type="entry name" value="Homeodomain-like_sf"/>
</dbReference>
<dbReference type="PROSITE" id="PS50045">
    <property type="entry name" value="SIGMA54_INTERACT_4"/>
    <property type="match status" value="1"/>
</dbReference>
<dbReference type="SUPFAM" id="SSF46689">
    <property type="entry name" value="Homeodomain-like"/>
    <property type="match status" value="1"/>
</dbReference>
<dbReference type="GO" id="GO:0006355">
    <property type="term" value="P:regulation of DNA-templated transcription"/>
    <property type="evidence" value="ECO:0007669"/>
    <property type="project" value="InterPro"/>
</dbReference>
<dbReference type="Gene3D" id="1.10.8.60">
    <property type="match status" value="1"/>
</dbReference>
<dbReference type="InterPro" id="IPR002197">
    <property type="entry name" value="HTH_Fis"/>
</dbReference>
<dbReference type="Proteomes" id="UP000180098">
    <property type="component" value="Unassembled WGS sequence"/>
</dbReference>
<dbReference type="PANTHER" id="PTHR32071:SF57">
    <property type="entry name" value="C4-DICARBOXYLATE TRANSPORT TRANSCRIPTIONAL REGULATORY PROTEIN DCTD"/>
    <property type="match status" value="1"/>
</dbReference>
<evidence type="ECO:0000313" key="10">
    <source>
        <dbReference type="Proteomes" id="UP000180098"/>
    </source>
</evidence>
<keyword evidence="3" id="KW-0805">Transcription regulation</keyword>
<dbReference type="PROSITE" id="PS00676">
    <property type="entry name" value="SIGMA54_INTERACT_2"/>
    <property type="match status" value="1"/>
</dbReference>
<evidence type="ECO:0000313" key="9">
    <source>
        <dbReference type="EMBL" id="OIJ08176.1"/>
    </source>
</evidence>
<organism evidence="9 10">
    <name type="scientific">Anaerobacillus arseniciselenatis</name>
    <dbReference type="NCBI Taxonomy" id="85682"/>
    <lineage>
        <taxon>Bacteria</taxon>
        <taxon>Bacillati</taxon>
        <taxon>Bacillota</taxon>
        <taxon>Bacilli</taxon>
        <taxon>Bacillales</taxon>
        <taxon>Bacillaceae</taxon>
        <taxon>Anaerobacillus</taxon>
    </lineage>
</organism>
<dbReference type="SMART" id="SM00382">
    <property type="entry name" value="AAA"/>
    <property type="match status" value="1"/>
</dbReference>
<evidence type="ECO:0000256" key="5">
    <source>
        <dbReference type="ARBA" id="ARBA00023163"/>
    </source>
</evidence>
<evidence type="ECO:0000256" key="2">
    <source>
        <dbReference type="ARBA" id="ARBA00022840"/>
    </source>
</evidence>
<dbReference type="PROSITE" id="PS00675">
    <property type="entry name" value="SIGMA54_INTERACT_1"/>
    <property type="match status" value="1"/>
</dbReference>
<evidence type="ECO:0000256" key="1">
    <source>
        <dbReference type="ARBA" id="ARBA00022741"/>
    </source>
</evidence>
<feature type="domain" description="Sigma-54 factor interaction" evidence="7">
    <location>
        <begin position="141"/>
        <end position="370"/>
    </location>
</feature>
<evidence type="ECO:0000256" key="4">
    <source>
        <dbReference type="ARBA" id="ARBA00023125"/>
    </source>
</evidence>
<dbReference type="PROSITE" id="PS50110">
    <property type="entry name" value="RESPONSE_REGULATORY"/>
    <property type="match status" value="1"/>
</dbReference>
<dbReference type="GO" id="GO:0043565">
    <property type="term" value="F:sequence-specific DNA binding"/>
    <property type="evidence" value="ECO:0007669"/>
    <property type="project" value="InterPro"/>
</dbReference>
<dbReference type="InterPro" id="IPR025662">
    <property type="entry name" value="Sigma_54_int_dom_ATP-bd_1"/>
</dbReference>
<dbReference type="InterPro" id="IPR003593">
    <property type="entry name" value="AAA+_ATPase"/>
</dbReference>